<evidence type="ECO:0000256" key="2">
    <source>
        <dbReference type="SAM" id="Phobius"/>
    </source>
</evidence>
<feature type="transmembrane region" description="Helical" evidence="2">
    <location>
        <begin position="564"/>
        <end position="587"/>
    </location>
</feature>
<gene>
    <name evidence="3" type="ORF">CONPUDRAFT_170125</name>
</gene>
<dbReference type="GeneID" id="19206391"/>
<keyword evidence="2" id="KW-1133">Transmembrane helix</keyword>
<feature type="transmembrane region" description="Helical" evidence="2">
    <location>
        <begin position="147"/>
        <end position="170"/>
    </location>
</feature>
<accession>R7SF72</accession>
<dbReference type="RefSeq" id="XP_007775415.1">
    <property type="nucleotide sequence ID" value="XM_007777225.1"/>
</dbReference>
<dbReference type="KEGG" id="cput:CONPUDRAFT_170125"/>
<dbReference type="eggNOG" id="ENOG502ST9M">
    <property type="taxonomic scope" value="Eukaryota"/>
</dbReference>
<feature type="transmembrane region" description="Helical" evidence="2">
    <location>
        <begin position="89"/>
        <end position="110"/>
    </location>
</feature>
<sequence>MLGLPRNSWISGKSREDEERPLQPTPRSRTERSRFSRIAPVLVLGLGHLILLAFGWTFVAVLLNHEYYQIALPDAAARVALNNPRGATYLASLAATVLSLLSSWLFARAVRMILATALIEKPVYLHRFGFLVTLSNFRLFFDTKYPAWAFIALVVLLAAHTTTSGWTALLNPTLILLPKYITGSELNISSPAFYELLDSQSIYATESENSITNTEIGALELLGVATLAGQSAAGSDLGFPSFFNFNGASYNLSTAGVLPMIPEYIAAHTQATGWGLSYSGGQVPLNTVVETRIEGFQMNYTVRQQGLTASVVCIQTSNGTIGGEYQPITSPYGTFIGTAGYRYWITAVNCSSAGNGEEAIRSRQTGYITQTFNTGVDACLGEGIGDGFMPIIPCPQQTLTQGNNNSFAIKMAGLCKYSAINSTICQVTPLVTDTVVTYNGGIISQQYIVDSWLLGEVNPSAMAFLVGLVDWIGQTAQGMVSNDVGDSVNTILSSLPNMNGTSANVTLINGVMANYWRGVIEFGGTFLRSGFSAAGDLPTNMTSPISGHAYVLTMGWSKGWSPRAAIIIVFAMIPQTIVSLLTLVILIRSGGDSLGFRPGFDPTDIADALLATSASNTASGGFLPRERELVMNQKKVDLHIGDDGRMAMTLSENQVLVGSKERFGLGGD</sequence>
<organism evidence="3 4">
    <name type="scientific">Coniophora puteana (strain RWD-64-598)</name>
    <name type="common">Brown rot fungus</name>
    <dbReference type="NCBI Taxonomy" id="741705"/>
    <lineage>
        <taxon>Eukaryota</taxon>
        <taxon>Fungi</taxon>
        <taxon>Dikarya</taxon>
        <taxon>Basidiomycota</taxon>
        <taxon>Agaricomycotina</taxon>
        <taxon>Agaricomycetes</taxon>
        <taxon>Agaricomycetidae</taxon>
        <taxon>Boletales</taxon>
        <taxon>Coniophorineae</taxon>
        <taxon>Coniophoraceae</taxon>
        <taxon>Coniophora</taxon>
    </lineage>
</organism>
<dbReference type="Proteomes" id="UP000053558">
    <property type="component" value="Unassembled WGS sequence"/>
</dbReference>
<dbReference type="OrthoDB" id="3351168at2759"/>
<name>R7SF72_CONPW</name>
<protein>
    <submittedName>
        <fullName evidence="3">Uncharacterized protein</fullName>
    </submittedName>
</protein>
<dbReference type="EMBL" id="JH711592">
    <property type="protein sequence ID" value="EIW74397.1"/>
    <property type="molecule type" value="Genomic_DNA"/>
</dbReference>
<proteinExistence type="predicted"/>
<feature type="region of interest" description="Disordered" evidence="1">
    <location>
        <begin position="1"/>
        <end position="31"/>
    </location>
</feature>
<keyword evidence="2" id="KW-0812">Transmembrane</keyword>
<keyword evidence="2" id="KW-0472">Membrane</keyword>
<evidence type="ECO:0000313" key="4">
    <source>
        <dbReference type="Proteomes" id="UP000053558"/>
    </source>
</evidence>
<evidence type="ECO:0000313" key="3">
    <source>
        <dbReference type="EMBL" id="EIW74397.1"/>
    </source>
</evidence>
<keyword evidence="4" id="KW-1185">Reference proteome</keyword>
<evidence type="ECO:0000256" key="1">
    <source>
        <dbReference type="SAM" id="MobiDB-lite"/>
    </source>
</evidence>
<feature type="transmembrane region" description="Helical" evidence="2">
    <location>
        <begin position="38"/>
        <end position="63"/>
    </location>
</feature>
<dbReference type="AlphaFoldDB" id="R7SF72"/>
<reference evidence="4" key="1">
    <citation type="journal article" date="2012" name="Science">
        <title>The Paleozoic origin of enzymatic lignin decomposition reconstructed from 31 fungal genomes.</title>
        <authorList>
            <person name="Floudas D."/>
            <person name="Binder M."/>
            <person name="Riley R."/>
            <person name="Barry K."/>
            <person name="Blanchette R.A."/>
            <person name="Henrissat B."/>
            <person name="Martinez A.T."/>
            <person name="Otillar R."/>
            <person name="Spatafora J.W."/>
            <person name="Yadav J.S."/>
            <person name="Aerts A."/>
            <person name="Benoit I."/>
            <person name="Boyd A."/>
            <person name="Carlson A."/>
            <person name="Copeland A."/>
            <person name="Coutinho P.M."/>
            <person name="de Vries R.P."/>
            <person name="Ferreira P."/>
            <person name="Findley K."/>
            <person name="Foster B."/>
            <person name="Gaskell J."/>
            <person name="Glotzer D."/>
            <person name="Gorecki P."/>
            <person name="Heitman J."/>
            <person name="Hesse C."/>
            <person name="Hori C."/>
            <person name="Igarashi K."/>
            <person name="Jurgens J.A."/>
            <person name="Kallen N."/>
            <person name="Kersten P."/>
            <person name="Kohler A."/>
            <person name="Kuees U."/>
            <person name="Kumar T.K.A."/>
            <person name="Kuo A."/>
            <person name="LaButti K."/>
            <person name="Larrondo L.F."/>
            <person name="Lindquist E."/>
            <person name="Ling A."/>
            <person name="Lombard V."/>
            <person name="Lucas S."/>
            <person name="Lundell T."/>
            <person name="Martin R."/>
            <person name="McLaughlin D.J."/>
            <person name="Morgenstern I."/>
            <person name="Morin E."/>
            <person name="Murat C."/>
            <person name="Nagy L.G."/>
            <person name="Nolan M."/>
            <person name="Ohm R.A."/>
            <person name="Patyshakuliyeva A."/>
            <person name="Rokas A."/>
            <person name="Ruiz-Duenas F.J."/>
            <person name="Sabat G."/>
            <person name="Salamov A."/>
            <person name="Samejima M."/>
            <person name="Schmutz J."/>
            <person name="Slot J.C."/>
            <person name="St John F."/>
            <person name="Stenlid J."/>
            <person name="Sun H."/>
            <person name="Sun S."/>
            <person name="Syed K."/>
            <person name="Tsang A."/>
            <person name="Wiebenga A."/>
            <person name="Young D."/>
            <person name="Pisabarro A."/>
            <person name="Eastwood D.C."/>
            <person name="Martin F."/>
            <person name="Cullen D."/>
            <person name="Grigoriev I.V."/>
            <person name="Hibbett D.S."/>
        </authorList>
    </citation>
    <scope>NUCLEOTIDE SEQUENCE [LARGE SCALE GENOMIC DNA]</scope>
    <source>
        <strain evidence="4">RWD-64-598 SS2</strain>
    </source>
</reference>